<dbReference type="RefSeq" id="WP_054661164.1">
    <property type="nucleotide sequence ID" value="NZ_AZCX01000006.1"/>
</dbReference>
<dbReference type="SUPFAM" id="SSF49777">
    <property type="entry name" value="PEBP-like"/>
    <property type="match status" value="1"/>
</dbReference>
<evidence type="ECO:0000313" key="2">
    <source>
        <dbReference type="Proteomes" id="UP000050911"/>
    </source>
</evidence>
<dbReference type="STRING" id="1302272.FC96_GL002253"/>
<dbReference type="EMBL" id="AZCX01000006">
    <property type="protein sequence ID" value="KRK47766.1"/>
    <property type="molecule type" value="Genomic_DNA"/>
</dbReference>
<dbReference type="OrthoDB" id="9797506at2"/>
<comment type="caution">
    <text evidence="1">The sequence shown here is derived from an EMBL/GenBank/DDBJ whole genome shotgun (WGS) entry which is preliminary data.</text>
</comment>
<accession>A0A0R1HMN1</accession>
<evidence type="ECO:0000313" key="1">
    <source>
        <dbReference type="EMBL" id="KRK47766.1"/>
    </source>
</evidence>
<evidence type="ECO:0008006" key="3">
    <source>
        <dbReference type="Google" id="ProtNLM"/>
    </source>
</evidence>
<gene>
    <name evidence="1" type="ORF">FC96_GL002253</name>
</gene>
<dbReference type="InterPro" id="IPR036610">
    <property type="entry name" value="PEBP-like_sf"/>
</dbReference>
<dbReference type="InterPro" id="IPR008914">
    <property type="entry name" value="PEBP"/>
</dbReference>
<dbReference type="AlphaFoldDB" id="A0A0R1HMN1"/>
<reference evidence="1 2" key="1">
    <citation type="journal article" date="2015" name="Genome Announc.">
        <title>Expanding the biotechnology potential of lactobacilli through comparative genomics of 213 strains and associated genera.</title>
        <authorList>
            <person name="Sun Z."/>
            <person name="Harris H.M."/>
            <person name="McCann A."/>
            <person name="Guo C."/>
            <person name="Argimon S."/>
            <person name="Zhang W."/>
            <person name="Yang X."/>
            <person name="Jeffery I.B."/>
            <person name="Cooney J.C."/>
            <person name="Kagawa T.F."/>
            <person name="Liu W."/>
            <person name="Song Y."/>
            <person name="Salvetti E."/>
            <person name="Wrobel A."/>
            <person name="Rasinkangas P."/>
            <person name="Parkhill J."/>
            <person name="Rea M.C."/>
            <person name="O'Sullivan O."/>
            <person name="Ritari J."/>
            <person name="Douillard F.P."/>
            <person name="Paul Ross R."/>
            <person name="Yang R."/>
            <person name="Briner A.E."/>
            <person name="Felis G.E."/>
            <person name="de Vos W.M."/>
            <person name="Barrangou R."/>
            <person name="Klaenhammer T.R."/>
            <person name="Caufield P.W."/>
            <person name="Cui Y."/>
            <person name="Zhang H."/>
            <person name="O'Toole P.W."/>
        </authorList>
    </citation>
    <scope>NUCLEOTIDE SEQUENCE [LARGE SCALE GENOMIC DNA]</scope>
    <source>
        <strain evidence="1 2">JCM 15530</strain>
    </source>
</reference>
<dbReference type="InterPro" id="IPR005247">
    <property type="entry name" value="YbhB_YbcL/LppC-like"/>
</dbReference>
<sequence length="170" mass="18553">MKISVPVKSGHLPDVYGKFAPESEKHNGAPVRSFPITIEDAPEETVTYAVTVLDHDAIPVGGFTWIHWVVANIDGSLTEIPDNASQSGDIAMTLGKNSTAGSLVGNADPQTNQHYVGPQPPDRDHRYTVTVYAIDEKLPLFDGFWLNQMMDAMHDHILAKASTIVMSRAE</sequence>
<name>A0A0R1HMN1_9LACO</name>
<dbReference type="PATRIC" id="fig|1302272.5.peg.2301"/>
<dbReference type="Gene3D" id="3.90.280.10">
    <property type="entry name" value="PEBP-like"/>
    <property type="match status" value="1"/>
</dbReference>
<dbReference type="NCBIfam" id="TIGR00481">
    <property type="entry name" value="YbhB/YbcL family Raf kinase inhibitor-like protein"/>
    <property type="match status" value="1"/>
</dbReference>
<protein>
    <recommendedName>
        <fullName evidence="3">Phospholipid-binding protein</fullName>
    </recommendedName>
</protein>
<keyword evidence="2" id="KW-1185">Reference proteome</keyword>
<organism evidence="1 2">
    <name type="scientific">Secundilactobacillus kimchicus JCM 15530</name>
    <dbReference type="NCBI Taxonomy" id="1302272"/>
    <lineage>
        <taxon>Bacteria</taxon>
        <taxon>Bacillati</taxon>
        <taxon>Bacillota</taxon>
        <taxon>Bacilli</taxon>
        <taxon>Lactobacillales</taxon>
        <taxon>Lactobacillaceae</taxon>
        <taxon>Secundilactobacillus</taxon>
    </lineage>
</organism>
<proteinExistence type="predicted"/>
<dbReference type="PANTHER" id="PTHR30289">
    <property type="entry name" value="UNCHARACTERIZED PROTEIN YBCL-RELATED"/>
    <property type="match status" value="1"/>
</dbReference>
<dbReference type="CDD" id="cd00865">
    <property type="entry name" value="PEBP_bact_arch"/>
    <property type="match status" value="1"/>
</dbReference>
<dbReference type="Pfam" id="PF01161">
    <property type="entry name" value="PBP"/>
    <property type="match status" value="1"/>
</dbReference>
<dbReference type="PANTHER" id="PTHR30289:SF1">
    <property type="entry name" value="PEBP (PHOSPHATIDYLETHANOLAMINE-BINDING PROTEIN) FAMILY PROTEIN"/>
    <property type="match status" value="1"/>
</dbReference>
<dbReference type="Proteomes" id="UP000050911">
    <property type="component" value="Unassembled WGS sequence"/>
</dbReference>